<feature type="region of interest" description="Disordered" evidence="1">
    <location>
        <begin position="34"/>
        <end position="84"/>
    </location>
</feature>
<organism evidence="2 3">
    <name type="scientific">Camellia sinensis</name>
    <name type="common">Tea plant</name>
    <name type="synonym">Thea sinensis</name>
    <dbReference type="NCBI Taxonomy" id="4442"/>
    <lineage>
        <taxon>Eukaryota</taxon>
        <taxon>Viridiplantae</taxon>
        <taxon>Streptophyta</taxon>
        <taxon>Embryophyta</taxon>
        <taxon>Tracheophyta</taxon>
        <taxon>Spermatophyta</taxon>
        <taxon>Magnoliopsida</taxon>
        <taxon>eudicotyledons</taxon>
        <taxon>Gunneridae</taxon>
        <taxon>Pentapetalae</taxon>
        <taxon>asterids</taxon>
        <taxon>Ericales</taxon>
        <taxon>Theaceae</taxon>
        <taxon>Camellia</taxon>
    </lineage>
</organism>
<protein>
    <submittedName>
        <fullName evidence="2">Uncharacterized protein</fullName>
    </submittedName>
</protein>
<comment type="caution">
    <text evidence="2">The sequence shown here is derived from an EMBL/GenBank/DDBJ whole genome shotgun (WGS) entry which is preliminary data.</text>
</comment>
<name>A0A7J7FXF0_CAMSI</name>
<accession>A0A7J7FXF0</accession>
<dbReference type="PANTHER" id="PTHR32108">
    <property type="entry name" value="DNA-DIRECTED RNA POLYMERASE SUBUNIT ALPHA"/>
    <property type="match status" value="1"/>
</dbReference>
<gene>
    <name evidence="2" type="ORF">HYC85_029234</name>
</gene>
<feature type="region of interest" description="Disordered" evidence="1">
    <location>
        <begin position="171"/>
        <end position="195"/>
    </location>
</feature>
<dbReference type="EMBL" id="JACBKZ010000014">
    <property type="protein sequence ID" value="KAF5933063.1"/>
    <property type="molecule type" value="Genomic_DNA"/>
</dbReference>
<dbReference type="AlphaFoldDB" id="A0A7J7FXF0"/>
<reference evidence="3" key="1">
    <citation type="journal article" date="2020" name="Nat. Commun.">
        <title>Genome assembly of wild tea tree DASZ reveals pedigree and selection history of tea varieties.</title>
        <authorList>
            <person name="Zhang W."/>
            <person name="Zhang Y."/>
            <person name="Qiu H."/>
            <person name="Guo Y."/>
            <person name="Wan H."/>
            <person name="Zhang X."/>
            <person name="Scossa F."/>
            <person name="Alseekh S."/>
            <person name="Zhang Q."/>
            <person name="Wang P."/>
            <person name="Xu L."/>
            <person name="Schmidt M.H."/>
            <person name="Jia X."/>
            <person name="Li D."/>
            <person name="Zhu A."/>
            <person name="Guo F."/>
            <person name="Chen W."/>
            <person name="Ni D."/>
            <person name="Usadel B."/>
            <person name="Fernie A.R."/>
            <person name="Wen W."/>
        </authorList>
    </citation>
    <scope>NUCLEOTIDE SEQUENCE [LARGE SCALE GENOMIC DNA]</scope>
    <source>
        <strain evidence="3">cv. G240</strain>
    </source>
</reference>
<feature type="region of interest" description="Disordered" evidence="1">
    <location>
        <begin position="243"/>
        <end position="272"/>
    </location>
</feature>
<keyword evidence="3" id="KW-1185">Reference proteome</keyword>
<reference evidence="2 3" key="2">
    <citation type="submission" date="2020-07" db="EMBL/GenBank/DDBJ databases">
        <title>Genome assembly of wild tea tree DASZ reveals pedigree and selection history of tea varieties.</title>
        <authorList>
            <person name="Zhang W."/>
        </authorList>
    </citation>
    <scope>NUCLEOTIDE SEQUENCE [LARGE SCALE GENOMIC DNA]</scope>
    <source>
        <strain evidence="3">cv. G240</strain>
        <tissue evidence="2">Leaf</tissue>
    </source>
</reference>
<sequence>MIVLPLPTFVDLHEIGVQIEDAMKQDLIDYEKEQPRRALNRSTNTGTRSAGVARSSDVGMVTTTPPKTLAATPFTGMSGSSSQITRYEPRGQRTFTPLYMPLSKALGVLIKKRHLKPLESRPLPEKLPPTYNSTKYCAYHQQHGHEIDQCFQLRHEIQDLIDNRVITSPEKLNVTTNPLPPHNQAPPAKDKSDSIKAWKSSNVADTSCLPKIKTEHLHRCYQAQDREALFILFGLAASAPPLSESESLSSESSSASPPSSEPEPQSSSLPADISDYRCANSSSSLGLLVISDRCALDVQCINMVKCAVPICHRKYYEYKEIENTGMPTAYSIVSLCKTMLTSEATTPSNHSV</sequence>
<evidence type="ECO:0000313" key="2">
    <source>
        <dbReference type="EMBL" id="KAF5933063.1"/>
    </source>
</evidence>
<evidence type="ECO:0000313" key="3">
    <source>
        <dbReference type="Proteomes" id="UP000593564"/>
    </source>
</evidence>
<feature type="compositionally biased region" description="Low complexity" evidence="1">
    <location>
        <begin position="62"/>
        <end position="75"/>
    </location>
</feature>
<evidence type="ECO:0000256" key="1">
    <source>
        <dbReference type="SAM" id="MobiDB-lite"/>
    </source>
</evidence>
<dbReference type="Proteomes" id="UP000593564">
    <property type="component" value="Unassembled WGS sequence"/>
</dbReference>
<feature type="compositionally biased region" description="Low complexity" evidence="1">
    <location>
        <begin position="243"/>
        <end position="271"/>
    </location>
</feature>
<proteinExistence type="predicted"/>